<keyword evidence="2" id="KW-0233">DNA recombination</keyword>
<evidence type="ECO:0000256" key="1">
    <source>
        <dbReference type="ARBA" id="ARBA00023125"/>
    </source>
</evidence>
<comment type="caution">
    <text evidence="6">The sequence shown here is derived from an EMBL/GenBank/DDBJ whole genome shotgun (WGS) entry which is preliminary data.</text>
</comment>
<dbReference type="InterPro" id="IPR013762">
    <property type="entry name" value="Integrase-like_cat_sf"/>
</dbReference>
<evidence type="ECO:0000259" key="5">
    <source>
        <dbReference type="PROSITE" id="PS51900"/>
    </source>
</evidence>
<dbReference type="GO" id="GO:0003677">
    <property type="term" value="F:DNA binding"/>
    <property type="evidence" value="ECO:0007669"/>
    <property type="project" value="UniProtKB-UniRule"/>
</dbReference>
<evidence type="ECO:0000313" key="6">
    <source>
        <dbReference type="EMBL" id="GIM82617.1"/>
    </source>
</evidence>
<dbReference type="GO" id="GO:0015074">
    <property type="term" value="P:DNA integration"/>
    <property type="evidence" value="ECO:0007669"/>
    <property type="project" value="InterPro"/>
</dbReference>
<sequence length="419" mass="46670">MARRGTHPRITQGDDGYWHAWVVVGKKPNGKLDRRHISRPTENEAIDRVDELLDQKRKGAVVRQGRAPTVQQWMETYLTTIAPSGGRCDPGTIRDYRSICTNWVYPVMGGTRIDQLQPEQLDQVYLQMHQAGRAASTVLKAHRILTRALEIAFRRGVASRNVAKLLDSPESRPVEQTPLDLAEALQVLNAAWALPRNGARWAVGLSLGLRQGEALGLRWSYLDLDRAEMRVWWQLRRRTFDHGCNPSCGRRRGGNCPARRMEIRSGEIPLEGGLLLKEPKGTGKRLVPLPTEVVALLRRHQAGQAIEQVLAGDLYVDHDLVFCQPDGRPIDPAADHKQWKGLCREAGVDEARLHDGRHTAGSMMLALGADISTVQEVLGHSDVRTTRGYVHVASEMARAATQRMGAALFGNQMHGKLHG</sequence>
<dbReference type="PANTHER" id="PTHR30349:SF91">
    <property type="entry name" value="INTA PROTEIN"/>
    <property type="match status" value="1"/>
</dbReference>
<keyword evidence="7" id="KW-1185">Reference proteome</keyword>
<feature type="domain" description="Tyr recombinase" evidence="4">
    <location>
        <begin position="174"/>
        <end position="402"/>
    </location>
</feature>
<evidence type="ECO:0000259" key="4">
    <source>
        <dbReference type="PROSITE" id="PS51898"/>
    </source>
</evidence>
<dbReference type="InterPro" id="IPR010998">
    <property type="entry name" value="Integrase_recombinase_N"/>
</dbReference>
<feature type="domain" description="Core-binding (CB)" evidence="5">
    <location>
        <begin position="68"/>
        <end position="153"/>
    </location>
</feature>
<dbReference type="AlphaFoldDB" id="A0A919W0Z9"/>
<dbReference type="InterPro" id="IPR002104">
    <property type="entry name" value="Integrase_catalytic"/>
</dbReference>
<dbReference type="CDD" id="cd01189">
    <property type="entry name" value="INT_ICEBs1_C_like"/>
    <property type="match status" value="1"/>
</dbReference>
<accession>A0A919W0Z9</accession>
<evidence type="ECO:0000256" key="3">
    <source>
        <dbReference type="PROSITE-ProRule" id="PRU01248"/>
    </source>
</evidence>
<dbReference type="SUPFAM" id="SSF56349">
    <property type="entry name" value="DNA breaking-rejoining enzymes"/>
    <property type="match status" value="1"/>
</dbReference>
<name>A0A919W0Z9_9ACTN</name>
<dbReference type="InterPro" id="IPR044068">
    <property type="entry name" value="CB"/>
</dbReference>
<dbReference type="Gene3D" id="1.10.150.130">
    <property type="match status" value="1"/>
</dbReference>
<gene>
    <name evidence="6" type="ORF">Aco04nite_82410</name>
</gene>
<evidence type="ECO:0000313" key="7">
    <source>
        <dbReference type="Proteomes" id="UP000680865"/>
    </source>
</evidence>
<protein>
    <submittedName>
        <fullName evidence="6">Site-specific integrase</fullName>
    </submittedName>
</protein>
<dbReference type="Gene3D" id="1.10.443.10">
    <property type="entry name" value="Intergrase catalytic core"/>
    <property type="match status" value="1"/>
</dbReference>
<dbReference type="RefSeq" id="WP_213002611.1">
    <property type="nucleotide sequence ID" value="NZ_BAAATW010000006.1"/>
</dbReference>
<dbReference type="Proteomes" id="UP000680865">
    <property type="component" value="Unassembled WGS sequence"/>
</dbReference>
<reference evidence="6" key="1">
    <citation type="submission" date="2021-03" db="EMBL/GenBank/DDBJ databases">
        <title>Whole genome shotgun sequence of Actinoplanes consettensis NBRC 14913.</title>
        <authorList>
            <person name="Komaki H."/>
            <person name="Tamura T."/>
        </authorList>
    </citation>
    <scope>NUCLEOTIDE SEQUENCE</scope>
    <source>
        <strain evidence="6">NBRC 14913</strain>
    </source>
</reference>
<dbReference type="PANTHER" id="PTHR30349">
    <property type="entry name" value="PHAGE INTEGRASE-RELATED"/>
    <property type="match status" value="1"/>
</dbReference>
<dbReference type="PROSITE" id="PS51898">
    <property type="entry name" value="TYR_RECOMBINASE"/>
    <property type="match status" value="1"/>
</dbReference>
<dbReference type="Pfam" id="PF00589">
    <property type="entry name" value="Phage_integrase"/>
    <property type="match status" value="1"/>
</dbReference>
<dbReference type="InterPro" id="IPR011010">
    <property type="entry name" value="DNA_brk_join_enz"/>
</dbReference>
<evidence type="ECO:0000256" key="2">
    <source>
        <dbReference type="ARBA" id="ARBA00023172"/>
    </source>
</evidence>
<organism evidence="6 7">
    <name type="scientific">Winogradskya consettensis</name>
    <dbReference type="NCBI Taxonomy" id="113560"/>
    <lineage>
        <taxon>Bacteria</taxon>
        <taxon>Bacillati</taxon>
        <taxon>Actinomycetota</taxon>
        <taxon>Actinomycetes</taxon>
        <taxon>Micromonosporales</taxon>
        <taxon>Micromonosporaceae</taxon>
        <taxon>Winogradskya</taxon>
    </lineage>
</organism>
<dbReference type="GO" id="GO:0006310">
    <property type="term" value="P:DNA recombination"/>
    <property type="evidence" value="ECO:0007669"/>
    <property type="project" value="UniProtKB-KW"/>
</dbReference>
<dbReference type="PROSITE" id="PS51900">
    <property type="entry name" value="CB"/>
    <property type="match status" value="1"/>
</dbReference>
<keyword evidence="1 3" id="KW-0238">DNA-binding</keyword>
<dbReference type="EMBL" id="BOQP01000052">
    <property type="protein sequence ID" value="GIM82617.1"/>
    <property type="molecule type" value="Genomic_DNA"/>
</dbReference>
<proteinExistence type="predicted"/>
<dbReference type="InterPro" id="IPR050090">
    <property type="entry name" value="Tyrosine_recombinase_XerCD"/>
</dbReference>